<reference evidence="4" key="2">
    <citation type="submission" date="2025-08" db="UniProtKB">
        <authorList>
            <consortium name="RefSeq"/>
        </authorList>
    </citation>
    <scope>IDENTIFICATION</scope>
    <source>
        <tissue evidence="4">Leaf</tissue>
    </source>
</reference>
<name>A0A9R0KC08_SPIOL</name>
<dbReference type="GeneID" id="110803786"/>
<feature type="compositionally biased region" description="Basic and acidic residues" evidence="1">
    <location>
        <begin position="118"/>
        <end position="140"/>
    </location>
</feature>
<feature type="region of interest" description="Disordered" evidence="1">
    <location>
        <begin position="561"/>
        <end position="581"/>
    </location>
</feature>
<evidence type="ECO:0000256" key="1">
    <source>
        <dbReference type="SAM" id="MobiDB-lite"/>
    </source>
</evidence>
<dbReference type="OrthoDB" id="657470at2759"/>
<accession>A0A9R0KC08</accession>
<dbReference type="RefSeq" id="XP_021865005.1">
    <property type="nucleotide sequence ID" value="XM_022009313.2"/>
</dbReference>
<evidence type="ECO:0000259" key="2">
    <source>
        <dbReference type="Pfam" id="PF06972"/>
    </source>
</evidence>
<feature type="region of interest" description="Disordered" evidence="1">
    <location>
        <begin position="269"/>
        <end position="300"/>
    </location>
</feature>
<feature type="compositionally biased region" description="Low complexity" evidence="1">
    <location>
        <begin position="478"/>
        <end position="488"/>
    </location>
</feature>
<dbReference type="InterPro" id="IPR009060">
    <property type="entry name" value="UBA-like_sf"/>
</dbReference>
<dbReference type="AlphaFoldDB" id="A0A9R0KC08"/>
<feature type="compositionally biased region" description="Polar residues" evidence="1">
    <location>
        <begin position="462"/>
        <end position="472"/>
    </location>
</feature>
<feature type="compositionally biased region" description="Low complexity" evidence="1">
    <location>
        <begin position="366"/>
        <end position="378"/>
    </location>
</feature>
<sequence length="824" mass="89194">MVTLLKTEGGTQVYVSANVEKTIQSIKEIVRNHSDSEIYNTLKETNMDPNETAQKLLNQDPFHEVRRRRDKKKENAAYNGHVEPRKRTEHTGQGLKFQGSDRNAHRGGYRRTPVHDAGISREFRVVRDNRVNQNSDREAKASTQVSSLDNAQQSNNVSERSSSFVPNYQRHSSGRNFQTSNAVRDFRPKMARDFNHDSRNGHFEKKSAAVGSDSHVTMRKPNDSHSQSGITVSSNAVGVYASASDPVHVPSPDSRSSAAIGAIRREVGVVGSRRQSSDSSSKQSSLQSISNNNAGLGSSSAAESFQQINAVSQNDQSHAAVVESVAASSTGSRSSSHVSNRLHQQSVPHQKGALPVKEWKPKTTQKSSVSSPGVIGSPVKSVSHLAVNSKNVESKAELLQDNLSQVNFQESQNVIIAQHIRVPENDRCRLTFGTFGLESESPEGPVSTFQAVDNVEEPSEPSPSNQQINSVEDQVRNSGSSSPSGVSSENQSHDKKDSSGVSNAEDFSDMGLVHNSSSLTAPMSHQHQESTELPNFSAYDQQPVYDISYFRPSIDDAVRGSGLPSPQEALSSHTANSIPSSSVGMMQQQAPIAQMYPQVHLSHYANVMPYRQYLPPLYVPPMVPGFSGNPGYPHLSNGNSYVLMPGGSSHLPANSLKYGVQQFKPFPVGSPTGFGNLANPSGYAMNAPGVVGGPTSLDDSSRMKYKDNNIYVPNPQAETSEVWIQNHREHPGMQSTPYYNMQGQAGHPAAAYLQSHTGHASFNGGGVSQSSQMQFPGMYPQPNTIPNAHHLGGGNIGVAQAAPGAQVGAYQQPQISHLNWTTNF</sequence>
<dbReference type="InterPro" id="IPR009719">
    <property type="entry name" value="GIP1_N"/>
</dbReference>
<evidence type="ECO:0000313" key="3">
    <source>
        <dbReference type="Proteomes" id="UP000813463"/>
    </source>
</evidence>
<feature type="compositionally biased region" description="Low complexity" evidence="1">
    <location>
        <begin position="272"/>
        <end position="300"/>
    </location>
</feature>
<dbReference type="SUPFAM" id="SSF46934">
    <property type="entry name" value="UBA-like"/>
    <property type="match status" value="1"/>
</dbReference>
<feature type="region of interest" description="Disordered" evidence="1">
    <location>
        <begin position="63"/>
        <end position="230"/>
    </location>
</feature>
<evidence type="ECO:0000313" key="4">
    <source>
        <dbReference type="RefSeq" id="XP_021865005.1"/>
    </source>
</evidence>
<feature type="compositionally biased region" description="Polar residues" evidence="1">
    <location>
        <begin position="514"/>
        <end position="532"/>
    </location>
</feature>
<dbReference type="PANTHER" id="PTHR47070">
    <property type="entry name" value="HYDROXYPROLINE-RICH GLYCOPROTEIN-LIKE"/>
    <property type="match status" value="1"/>
</dbReference>
<gene>
    <name evidence="4" type="primary">LOC110803786</name>
</gene>
<feature type="compositionally biased region" description="Polar residues" evidence="1">
    <location>
        <begin position="568"/>
        <end position="581"/>
    </location>
</feature>
<dbReference type="KEGG" id="soe:110803786"/>
<feature type="domain" description="GBF-interacting protein 1 N-terminal" evidence="2">
    <location>
        <begin position="16"/>
        <end position="74"/>
    </location>
</feature>
<dbReference type="Proteomes" id="UP000813463">
    <property type="component" value="Chromosome 1"/>
</dbReference>
<dbReference type="Pfam" id="PF06972">
    <property type="entry name" value="GIP1_N"/>
    <property type="match status" value="1"/>
</dbReference>
<protein>
    <submittedName>
        <fullName evidence="4">GBF-interacting protein 1-like isoform X1</fullName>
    </submittedName>
</protein>
<feature type="region of interest" description="Disordered" evidence="1">
    <location>
        <begin position="454"/>
        <end position="532"/>
    </location>
</feature>
<reference evidence="3" key="1">
    <citation type="journal article" date="2021" name="Nat. Commun.">
        <title>Genomic analyses provide insights into spinach domestication and the genetic basis of agronomic traits.</title>
        <authorList>
            <person name="Cai X."/>
            <person name="Sun X."/>
            <person name="Xu C."/>
            <person name="Sun H."/>
            <person name="Wang X."/>
            <person name="Ge C."/>
            <person name="Zhang Z."/>
            <person name="Wang Q."/>
            <person name="Fei Z."/>
            <person name="Jiao C."/>
            <person name="Wang Q."/>
        </authorList>
    </citation>
    <scope>NUCLEOTIDE SEQUENCE [LARGE SCALE GENOMIC DNA]</scope>
    <source>
        <strain evidence="3">cv. Varoflay</strain>
    </source>
</reference>
<organism evidence="3 4">
    <name type="scientific">Spinacia oleracea</name>
    <name type="common">Spinach</name>
    <dbReference type="NCBI Taxonomy" id="3562"/>
    <lineage>
        <taxon>Eukaryota</taxon>
        <taxon>Viridiplantae</taxon>
        <taxon>Streptophyta</taxon>
        <taxon>Embryophyta</taxon>
        <taxon>Tracheophyta</taxon>
        <taxon>Spermatophyta</taxon>
        <taxon>Magnoliopsida</taxon>
        <taxon>eudicotyledons</taxon>
        <taxon>Gunneridae</taxon>
        <taxon>Pentapetalae</taxon>
        <taxon>Caryophyllales</taxon>
        <taxon>Chenopodiaceae</taxon>
        <taxon>Chenopodioideae</taxon>
        <taxon>Anserineae</taxon>
        <taxon>Spinacia</taxon>
    </lineage>
</organism>
<feature type="region of interest" description="Disordered" evidence="1">
    <location>
        <begin position="321"/>
        <end position="378"/>
    </location>
</feature>
<keyword evidence="3" id="KW-1185">Reference proteome</keyword>
<feature type="compositionally biased region" description="Basic and acidic residues" evidence="1">
    <location>
        <begin position="184"/>
        <end position="207"/>
    </location>
</feature>
<feature type="compositionally biased region" description="Polar residues" evidence="1">
    <location>
        <begin position="141"/>
        <end position="182"/>
    </location>
</feature>
<proteinExistence type="predicted"/>
<dbReference type="PANTHER" id="PTHR47070:SF2">
    <property type="entry name" value="OS06G0206100 PROTEIN"/>
    <property type="match status" value="1"/>
</dbReference>
<feature type="compositionally biased region" description="Low complexity" evidence="1">
    <location>
        <begin position="321"/>
        <end position="339"/>
    </location>
</feature>